<keyword evidence="3" id="KW-0238">DNA-binding</keyword>
<evidence type="ECO:0000256" key="2">
    <source>
        <dbReference type="ARBA" id="ARBA00023082"/>
    </source>
</evidence>
<dbReference type="GO" id="GO:0016987">
    <property type="term" value="F:sigma factor activity"/>
    <property type="evidence" value="ECO:0007669"/>
    <property type="project" value="UniProtKB-KW"/>
</dbReference>
<dbReference type="InterPro" id="IPR007627">
    <property type="entry name" value="RNA_pol_sigma70_r2"/>
</dbReference>
<feature type="compositionally biased region" description="Polar residues" evidence="5">
    <location>
        <begin position="1"/>
        <end position="16"/>
    </location>
</feature>
<dbReference type="GO" id="GO:0006352">
    <property type="term" value="P:DNA-templated transcription initiation"/>
    <property type="evidence" value="ECO:0007669"/>
    <property type="project" value="InterPro"/>
</dbReference>
<dbReference type="Proteomes" id="UP000319817">
    <property type="component" value="Chromosome"/>
</dbReference>
<dbReference type="Pfam" id="PF04542">
    <property type="entry name" value="Sigma70_r2"/>
    <property type="match status" value="1"/>
</dbReference>
<evidence type="ECO:0000256" key="5">
    <source>
        <dbReference type="SAM" id="MobiDB-lite"/>
    </source>
</evidence>
<dbReference type="PANTHER" id="PTHR43133:SF8">
    <property type="entry name" value="RNA POLYMERASE SIGMA FACTOR HI_1459-RELATED"/>
    <property type="match status" value="1"/>
</dbReference>
<dbReference type="AlphaFoldDB" id="A0A517NTB2"/>
<dbReference type="InterPro" id="IPR039425">
    <property type="entry name" value="RNA_pol_sigma-70-like"/>
</dbReference>
<evidence type="ECO:0000256" key="1">
    <source>
        <dbReference type="ARBA" id="ARBA00023015"/>
    </source>
</evidence>
<dbReference type="RefSeq" id="WP_145417896.1">
    <property type="nucleotide sequence ID" value="NZ_CP036526.1"/>
</dbReference>
<name>A0A517NTB2_9BACT</name>
<dbReference type="SUPFAM" id="SSF88946">
    <property type="entry name" value="Sigma2 domain of RNA polymerase sigma factors"/>
    <property type="match status" value="1"/>
</dbReference>
<dbReference type="EMBL" id="CP036526">
    <property type="protein sequence ID" value="QDT10366.1"/>
    <property type="molecule type" value="Genomic_DNA"/>
</dbReference>
<dbReference type="InterPro" id="IPR014284">
    <property type="entry name" value="RNA_pol_sigma-70_dom"/>
</dbReference>
<reference evidence="7 8" key="1">
    <citation type="submission" date="2019-02" db="EMBL/GenBank/DDBJ databases">
        <title>Deep-cultivation of Planctomycetes and their phenomic and genomic characterization uncovers novel biology.</title>
        <authorList>
            <person name="Wiegand S."/>
            <person name="Jogler M."/>
            <person name="Boedeker C."/>
            <person name="Pinto D."/>
            <person name="Vollmers J."/>
            <person name="Rivas-Marin E."/>
            <person name="Kohn T."/>
            <person name="Peeters S.H."/>
            <person name="Heuer A."/>
            <person name="Rast P."/>
            <person name="Oberbeckmann S."/>
            <person name="Bunk B."/>
            <person name="Jeske O."/>
            <person name="Meyerdierks A."/>
            <person name="Storesund J.E."/>
            <person name="Kallscheuer N."/>
            <person name="Luecker S."/>
            <person name="Lage O.M."/>
            <person name="Pohl T."/>
            <person name="Merkel B.J."/>
            <person name="Hornburger P."/>
            <person name="Mueller R.-W."/>
            <person name="Bruemmer F."/>
            <person name="Labrenz M."/>
            <person name="Spormann A.M."/>
            <person name="Op den Camp H."/>
            <person name="Overmann J."/>
            <person name="Amann R."/>
            <person name="Jetten M.S.M."/>
            <person name="Mascher T."/>
            <person name="Medema M.H."/>
            <person name="Devos D.P."/>
            <person name="Kaster A.-K."/>
            <person name="Ovreas L."/>
            <person name="Rohde M."/>
            <person name="Galperin M.Y."/>
            <person name="Jogler C."/>
        </authorList>
    </citation>
    <scope>NUCLEOTIDE SEQUENCE [LARGE SCALE GENOMIC DNA]</scope>
    <source>
        <strain evidence="7 8">K23_9</strain>
    </source>
</reference>
<evidence type="ECO:0000256" key="4">
    <source>
        <dbReference type="ARBA" id="ARBA00023163"/>
    </source>
</evidence>
<evidence type="ECO:0000313" key="7">
    <source>
        <dbReference type="EMBL" id="QDT10366.1"/>
    </source>
</evidence>
<proteinExistence type="predicted"/>
<dbReference type="OrthoDB" id="281047at2"/>
<feature type="domain" description="RNA polymerase sigma-70 region 2" evidence="6">
    <location>
        <begin position="33"/>
        <end position="99"/>
    </location>
</feature>
<feature type="region of interest" description="Disordered" evidence="5">
    <location>
        <begin position="1"/>
        <end position="21"/>
    </location>
</feature>
<organism evidence="7 8">
    <name type="scientific">Stieleria marina</name>
    <dbReference type="NCBI Taxonomy" id="1930275"/>
    <lineage>
        <taxon>Bacteria</taxon>
        <taxon>Pseudomonadati</taxon>
        <taxon>Planctomycetota</taxon>
        <taxon>Planctomycetia</taxon>
        <taxon>Pirellulales</taxon>
        <taxon>Pirellulaceae</taxon>
        <taxon>Stieleria</taxon>
    </lineage>
</organism>
<dbReference type="Gene3D" id="1.10.1740.10">
    <property type="match status" value="1"/>
</dbReference>
<dbReference type="GO" id="GO:0003677">
    <property type="term" value="F:DNA binding"/>
    <property type="evidence" value="ECO:0007669"/>
    <property type="project" value="UniProtKB-KW"/>
</dbReference>
<sequence length="207" mass="23062">MPQTDYSPEPSTSGSLLQRARDGDADSWRRLAQIYGPIVYSWARRCGCQSADAADVMQETFAAVSAAIGRFDYERPDASFRGWLWTITRNKVRDQARRDDGHGVGGTEAQVRLGSIADQVADQIAMLENADPPSDLASDVASAQLRACEMIRHTVEPRSWRMFWETAVQGREPAAVAEEMDVSKWAVYKAKARVLQRLQRQLAGLES</sequence>
<evidence type="ECO:0000256" key="3">
    <source>
        <dbReference type="ARBA" id="ARBA00023125"/>
    </source>
</evidence>
<protein>
    <submittedName>
        <fullName evidence="7">RNA polymerase sigma factor CnrH</fullName>
    </submittedName>
</protein>
<dbReference type="InterPro" id="IPR013325">
    <property type="entry name" value="RNA_pol_sigma_r2"/>
</dbReference>
<keyword evidence="2" id="KW-0731">Sigma factor</keyword>
<evidence type="ECO:0000313" key="8">
    <source>
        <dbReference type="Proteomes" id="UP000319817"/>
    </source>
</evidence>
<evidence type="ECO:0000259" key="6">
    <source>
        <dbReference type="Pfam" id="PF04542"/>
    </source>
</evidence>
<dbReference type="PANTHER" id="PTHR43133">
    <property type="entry name" value="RNA POLYMERASE ECF-TYPE SIGMA FACTO"/>
    <property type="match status" value="1"/>
</dbReference>
<dbReference type="NCBIfam" id="TIGR02937">
    <property type="entry name" value="sigma70-ECF"/>
    <property type="match status" value="1"/>
</dbReference>
<keyword evidence="8" id="KW-1185">Reference proteome</keyword>
<keyword evidence="4" id="KW-0804">Transcription</keyword>
<gene>
    <name evidence="7" type="primary">cnrH_2</name>
    <name evidence="7" type="ORF">K239x_23220</name>
</gene>
<accession>A0A517NTB2</accession>
<keyword evidence="1" id="KW-0805">Transcription regulation</keyword>